<gene>
    <name evidence="2" type="ORF">NE630_07865</name>
</gene>
<dbReference type="Gene3D" id="1.10.10.10">
    <property type="entry name" value="Winged helix-like DNA-binding domain superfamily/Winged helix DNA-binding domain"/>
    <property type="match status" value="1"/>
</dbReference>
<dbReference type="PRINTS" id="PR00038">
    <property type="entry name" value="HTHLUXR"/>
</dbReference>
<proteinExistence type="predicted"/>
<dbReference type="SMART" id="SM00421">
    <property type="entry name" value="HTH_LUXR"/>
    <property type="match status" value="1"/>
</dbReference>
<feature type="domain" description="HTH luxR-type" evidence="1">
    <location>
        <begin position="45"/>
        <end position="91"/>
    </location>
</feature>
<dbReference type="InterPro" id="IPR000792">
    <property type="entry name" value="Tscrpt_reg_LuxR_C"/>
</dbReference>
<evidence type="ECO:0000259" key="1">
    <source>
        <dbReference type="SMART" id="SM00421"/>
    </source>
</evidence>
<dbReference type="Pfam" id="PF00196">
    <property type="entry name" value="GerE"/>
    <property type="match status" value="1"/>
</dbReference>
<sequence length="97" mass="11025">METLLRLAREKRGDEEKEAMDGLLELCSRMRAGMAKIKESVRSISASLTRRERQISLLIKQGLTTKQIAELLGISDGTVRVVRQPQRIPTAYCIYFT</sequence>
<dbReference type="SUPFAM" id="SSF46894">
    <property type="entry name" value="C-terminal effector domain of the bipartite response regulators"/>
    <property type="match status" value="1"/>
</dbReference>
<dbReference type="GO" id="GO:0006355">
    <property type="term" value="P:regulation of DNA-templated transcription"/>
    <property type="evidence" value="ECO:0007669"/>
    <property type="project" value="InterPro"/>
</dbReference>
<protein>
    <submittedName>
        <fullName evidence="2">LuxR C-terminal-related transcriptional regulator</fullName>
    </submittedName>
</protein>
<dbReference type="InterPro" id="IPR036388">
    <property type="entry name" value="WH-like_DNA-bd_sf"/>
</dbReference>
<reference evidence="2 3" key="1">
    <citation type="submission" date="2022-06" db="EMBL/GenBank/DDBJ databases">
        <title>Isolation of gut microbiota from human fecal samples.</title>
        <authorList>
            <person name="Pamer E.G."/>
            <person name="Barat B."/>
            <person name="Waligurski E."/>
            <person name="Medina S."/>
            <person name="Paddock L."/>
            <person name="Mostad J."/>
        </authorList>
    </citation>
    <scope>NUCLEOTIDE SEQUENCE [LARGE SCALE GENOMIC DNA]</scope>
    <source>
        <strain evidence="2 3">DFI.9.90</strain>
    </source>
</reference>
<dbReference type="EMBL" id="JANFYT010000014">
    <property type="protein sequence ID" value="MCQ4814344.1"/>
    <property type="molecule type" value="Genomic_DNA"/>
</dbReference>
<dbReference type="InterPro" id="IPR016032">
    <property type="entry name" value="Sig_transdc_resp-reg_C-effctor"/>
</dbReference>
<dbReference type="RefSeq" id="WP_008711772.1">
    <property type="nucleotide sequence ID" value="NZ_CABKQM010000008.1"/>
</dbReference>
<name>A0AAW5K3E9_9BACT</name>
<evidence type="ECO:0000313" key="3">
    <source>
        <dbReference type="Proteomes" id="UP001205919"/>
    </source>
</evidence>
<dbReference type="GO" id="GO:0003677">
    <property type="term" value="F:DNA binding"/>
    <property type="evidence" value="ECO:0007669"/>
    <property type="project" value="InterPro"/>
</dbReference>
<organism evidence="2 3">
    <name type="scientific">Cloacibacillus evryensis</name>
    <dbReference type="NCBI Taxonomy" id="508460"/>
    <lineage>
        <taxon>Bacteria</taxon>
        <taxon>Thermotogati</taxon>
        <taxon>Synergistota</taxon>
        <taxon>Synergistia</taxon>
        <taxon>Synergistales</taxon>
        <taxon>Synergistaceae</taxon>
        <taxon>Cloacibacillus</taxon>
    </lineage>
</organism>
<evidence type="ECO:0000313" key="2">
    <source>
        <dbReference type="EMBL" id="MCQ4814344.1"/>
    </source>
</evidence>
<comment type="caution">
    <text evidence="2">The sequence shown here is derived from an EMBL/GenBank/DDBJ whole genome shotgun (WGS) entry which is preliminary data.</text>
</comment>
<dbReference type="Proteomes" id="UP001205919">
    <property type="component" value="Unassembled WGS sequence"/>
</dbReference>
<dbReference type="AlphaFoldDB" id="A0AAW5K3E9"/>
<accession>A0AAW5K3E9</accession>
<keyword evidence="3" id="KW-1185">Reference proteome</keyword>